<dbReference type="HOGENOM" id="CLU_837805_0_0_1"/>
<evidence type="ECO:0000256" key="8">
    <source>
        <dbReference type="SAM" id="MobiDB-lite"/>
    </source>
</evidence>
<evidence type="ECO:0000256" key="6">
    <source>
        <dbReference type="ARBA" id="ARBA00023002"/>
    </source>
</evidence>
<dbReference type="GO" id="GO:0005634">
    <property type="term" value="C:nucleus"/>
    <property type="evidence" value="ECO:0007669"/>
    <property type="project" value="TreeGrafter"/>
</dbReference>
<feature type="region of interest" description="Disordered" evidence="8">
    <location>
        <begin position="75"/>
        <end position="111"/>
    </location>
</feature>
<evidence type="ECO:0000256" key="3">
    <source>
        <dbReference type="ARBA" id="ARBA00006601"/>
    </source>
</evidence>
<dbReference type="Pfam" id="PF03721">
    <property type="entry name" value="UDPG_MGDP_dh_N"/>
    <property type="match status" value="1"/>
</dbReference>
<dbReference type="InterPro" id="IPR008927">
    <property type="entry name" value="6-PGluconate_DH-like_C_sf"/>
</dbReference>
<dbReference type="Proteomes" id="UP000006591">
    <property type="component" value="Chromosome 4"/>
</dbReference>
<dbReference type="GO" id="GO:0003979">
    <property type="term" value="F:UDP-glucose 6-dehydrogenase activity"/>
    <property type="evidence" value="ECO:0007669"/>
    <property type="project" value="UniProtKB-EC"/>
</dbReference>
<comment type="function">
    <text evidence="1">Involved in the biosynthesis of UDP-glucuronic acid (UDP-GlcA), providing nucleotide sugars for cell-wall polymers.</text>
</comment>
<evidence type="ECO:0000256" key="5">
    <source>
        <dbReference type="ARBA" id="ARBA00022553"/>
    </source>
</evidence>
<dbReference type="Gene3D" id="3.40.50.720">
    <property type="entry name" value="NAD(P)-binding Rossmann-like Domain"/>
    <property type="match status" value="1"/>
</dbReference>
<keyword evidence="12" id="KW-1185">Reference proteome</keyword>
<keyword evidence="6" id="KW-0560">Oxidoreductase</keyword>
<feature type="region of interest" description="Disordered" evidence="8">
    <location>
        <begin position="321"/>
        <end position="355"/>
    </location>
</feature>
<dbReference type="Gene3D" id="1.20.5.100">
    <property type="entry name" value="Cytochrome c1, transmembrane anchor, C-terminal"/>
    <property type="match status" value="1"/>
</dbReference>
<sequence>MYVPASGSGMGRSDMWVRIGKISLLPFAVSALFQREARRGVAARRRGGAGKAADLAYWESAARMIADASRSGKVVVEKSTVPSGRPRPSRRSSRTTPMSSSSRCSPTRSSWRRARPSLTCVLIGGRDTAAVQALKDMYAQWVPVDRIVTTNLWSAELSKLAVNAFLAQRVSSVNAISALCEATGADVTEVATGAAQRAQVQLRRATASVGTARRRCGAPGERRQLKRLQDLACMCVHEIDGEEDDVVAAPLRCAFQSAVGTTAFQRLPVAPEFEPGLSALLMGAGEVVLAGAAEEHAGAGLGDGAVEAEVADAAIPLGRVRAGLGDRHHSPPARRRSPLLTPNKPTKKTIREKGK</sequence>
<dbReference type="STRING" id="4536.A0A0E0H534"/>
<comment type="similarity">
    <text evidence="3">Belongs to the UDP-glucose/GDP-mannose dehydrogenase family.</text>
</comment>
<feature type="domain" description="UDP-glucose/GDP-mannose dehydrogenase dimerisation" evidence="9">
    <location>
        <begin position="153"/>
        <end position="210"/>
    </location>
</feature>
<reference evidence="11" key="1">
    <citation type="submission" date="2015-04" db="UniProtKB">
        <authorList>
            <consortium name="EnsemblPlants"/>
        </authorList>
    </citation>
    <scope>IDENTIFICATION</scope>
    <source>
        <strain evidence="11">SL10</strain>
    </source>
</reference>
<dbReference type="InterPro" id="IPR014026">
    <property type="entry name" value="UDP-Glc/GDP-Man_DH_dimer"/>
</dbReference>
<feature type="compositionally biased region" description="Low complexity" evidence="8">
    <location>
        <begin position="94"/>
        <end position="109"/>
    </location>
</feature>
<evidence type="ECO:0000256" key="7">
    <source>
        <dbReference type="ARBA" id="ARBA00023027"/>
    </source>
</evidence>
<evidence type="ECO:0000313" key="12">
    <source>
        <dbReference type="Proteomes" id="UP000006591"/>
    </source>
</evidence>
<dbReference type="AlphaFoldDB" id="A0A0E0H534"/>
<organism evidence="11">
    <name type="scientific">Oryza nivara</name>
    <name type="common">Indian wild rice</name>
    <name type="synonym">Oryza sativa f. spontanea</name>
    <dbReference type="NCBI Taxonomy" id="4536"/>
    <lineage>
        <taxon>Eukaryota</taxon>
        <taxon>Viridiplantae</taxon>
        <taxon>Streptophyta</taxon>
        <taxon>Embryophyta</taxon>
        <taxon>Tracheophyta</taxon>
        <taxon>Spermatophyta</taxon>
        <taxon>Magnoliopsida</taxon>
        <taxon>Liliopsida</taxon>
        <taxon>Poales</taxon>
        <taxon>Poaceae</taxon>
        <taxon>BOP clade</taxon>
        <taxon>Oryzoideae</taxon>
        <taxon>Oryzeae</taxon>
        <taxon>Oryzinae</taxon>
        <taxon>Oryza</taxon>
    </lineage>
</organism>
<reference evidence="11" key="2">
    <citation type="submission" date="2018-04" db="EMBL/GenBank/DDBJ databases">
        <title>OnivRS2 (Oryza nivara Reference Sequence Version 2).</title>
        <authorList>
            <person name="Zhang J."/>
            <person name="Kudrna D."/>
            <person name="Lee S."/>
            <person name="Talag J."/>
            <person name="Rajasekar S."/>
            <person name="Welchert J."/>
            <person name="Hsing Y.-I."/>
            <person name="Wing R.A."/>
        </authorList>
    </citation>
    <scope>NUCLEOTIDE SEQUENCE [LARGE SCALE GENOMIC DNA]</scope>
    <source>
        <strain evidence="11">SL10</strain>
    </source>
</reference>
<evidence type="ECO:0000256" key="1">
    <source>
        <dbReference type="ARBA" id="ARBA00003623"/>
    </source>
</evidence>
<accession>A0A0E0H534</accession>
<dbReference type="Pfam" id="PF00984">
    <property type="entry name" value="UDPG_MGDP_dh"/>
    <property type="match status" value="1"/>
</dbReference>
<evidence type="ECO:0000259" key="10">
    <source>
        <dbReference type="Pfam" id="PF03721"/>
    </source>
</evidence>
<evidence type="ECO:0000256" key="4">
    <source>
        <dbReference type="ARBA" id="ARBA00012954"/>
    </source>
</evidence>
<dbReference type="GO" id="GO:0006024">
    <property type="term" value="P:glycosaminoglycan biosynthetic process"/>
    <property type="evidence" value="ECO:0007669"/>
    <property type="project" value="TreeGrafter"/>
</dbReference>
<evidence type="ECO:0000259" key="9">
    <source>
        <dbReference type="Pfam" id="PF00984"/>
    </source>
</evidence>
<comment type="pathway">
    <text evidence="2">Nucleotide-sugar biosynthesis; UDP-alpha-D-glucuronate biosynthesis; UDP-alpha-D-glucuronate from UDP-alpha-D-glucose: step 1/1.</text>
</comment>
<dbReference type="PANTHER" id="PTHR11374:SF44">
    <property type="entry name" value="UDP-GLUCOSE 6-DEHYDROGENASE 2"/>
    <property type="match status" value="1"/>
</dbReference>
<dbReference type="PANTHER" id="PTHR11374">
    <property type="entry name" value="UDP-GLUCOSE DEHYDROGENASE/UDP-MANNAC DEHYDROGENASE"/>
    <property type="match status" value="1"/>
</dbReference>
<dbReference type="eggNOG" id="KOG2666">
    <property type="taxonomic scope" value="Eukaryota"/>
</dbReference>
<protein>
    <recommendedName>
        <fullName evidence="4">UDP-glucose 6-dehydrogenase</fullName>
        <ecNumber evidence="4">1.1.1.22</ecNumber>
    </recommendedName>
</protein>
<dbReference type="OMA" id="MCVHEID"/>
<dbReference type="Gramene" id="ONIVA04G22040.1">
    <property type="protein sequence ID" value="ONIVA04G22040.1"/>
    <property type="gene ID" value="ONIVA04G22040"/>
</dbReference>
<dbReference type="SUPFAM" id="SSF48179">
    <property type="entry name" value="6-phosphogluconate dehydrogenase C-terminal domain-like"/>
    <property type="match status" value="1"/>
</dbReference>
<evidence type="ECO:0000313" key="11">
    <source>
        <dbReference type="EnsemblPlants" id="ONIVA04G22040.1"/>
    </source>
</evidence>
<dbReference type="EC" id="1.1.1.22" evidence="4"/>
<proteinExistence type="inferred from homology"/>
<dbReference type="FunFam" id="1.20.5.100:FF:000001">
    <property type="entry name" value="UDP-glucose 6-dehydrogenase"/>
    <property type="match status" value="1"/>
</dbReference>
<evidence type="ECO:0000256" key="2">
    <source>
        <dbReference type="ARBA" id="ARBA00004701"/>
    </source>
</evidence>
<dbReference type="GO" id="GO:0051287">
    <property type="term" value="F:NAD binding"/>
    <property type="evidence" value="ECO:0007669"/>
    <property type="project" value="InterPro"/>
</dbReference>
<keyword evidence="7" id="KW-0520">NAD</keyword>
<keyword evidence="5" id="KW-0597">Phosphoprotein</keyword>
<dbReference type="InterPro" id="IPR028356">
    <property type="entry name" value="UDPglc_DH_euk"/>
</dbReference>
<name>A0A0E0H534_ORYNI</name>
<dbReference type="InterPro" id="IPR001732">
    <property type="entry name" value="UDP-Glc/GDP-Man_DH_N"/>
</dbReference>
<dbReference type="EnsemblPlants" id="ONIVA04G22040.1">
    <property type="protein sequence ID" value="ONIVA04G22040.1"/>
    <property type="gene ID" value="ONIVA04G22040"/>
</dbReference>
<feature type="domain" description="UDP-glucose/GDP-mannose dehydrogenase N-terminal" evidence="10">
    <location>
        <begin position="49"/>
        <end position="84"/>
    </location>
</feature>